<dbReference type="PATRIC" id="fig|70996.4.peg.5376"/>
<dbReference type="SUPFAM" id="SSF55248">
    <property type="entry name" value="PCD-like"/>
    <property type="match status" value="1"/>
</dbReference>
<gene>
    <name evidence="5" type="ORF">SE18_04455</name>
</gene>
<dbReference type="HAMAP" id="MF_00434">
    <property type="entry name" value="Pterin_4_alpha"/>
    <property type="match status" value="1"/>
</dbReference>
<keyword evidence="3 4" id="KW-0456">Lyase</keyword>
<evidence type="ECO:0000313" key="6">
    <source>
        <dbReference type="Proteomes" id="UP000050277"/>
    </source>
</evidence>
<dbReference type="Pfam" id="PF01329">
    <property type="entry name" value="Pterin_4a"/>
    <property type="match status" value="1"/>
</dbReference>
<reference evidence="5 6" key="1">
    <citation type="submission" date="2015-07" db="EMBL/GenBank/DDBJ databases">
        <title>Whole genome sequence of Herpetosiphon geysericola DSM 7119.</title>
        <authorList>
            <person name="Hemp J."/>
            <person name="Ward L.M."/>
            <person name="Pace L.A."/>
            <person name="Fischer W.W."/>
        </authorList>
    </citation>
    <scope>NUCLEOTIDE SEQUENCE [LARGE SCALE GENOMIC DNA]</scope>
    <source>
        <strain evidence="5 6">DSM 7119</strain>
    </source>
</reference>
<dbReference type="EMBL" id="LGKP01000008">
    <property type="protein sequence ID" value="KPL91012.1"/>
    <property type="molecule type" value="Genomic_DNA"/>
</dbReference>
<dbReference type="NCBIfam" id="NF002017">
    <property type="entry name" value="PRK00823.1-2"/>
    <property type="match status" value="1"/>
</dbReference>
<dbReference type="InterPro" id="IPR036428">
    <property type="entry name" value="PCD_sf"/>
</dbReference>
<protein>
    <recommendedName>
        <fullName evidence="4">Putative pterin-4-alpha-carbinolamine dehydratase</fullName>
        <shortName evidence="4">PHS</shortName>
        <ecNumber evidence="4">4.2.1.96</ecNumber>
    </recommendedName>
    <alternativeName>
        <fullName evidence="4">4-alpha-hydroxy-tetrahydropterin dehydratase</fullName>
    </alternativeName>
    <alternativeName>
        <fullName evidence="4">Pterin carbinolamine dehydratase</fullName>
        <shortName evidence="4">PCD</shortName>
    </alternativeName>
</protein>
<dbReference type="AlphaFoldDB" id="A0A0P6YCF4"/>
<evidence type="ECO:0000256" key="4">
    <source>
        <dbReference type="HAMAP-Rule" id="MF_00434"/>
    </source>
</evidence>
<dbReference type="STRING" id="70996.SE18_04455"/>
<dbReference type="Gene3D" id="3.30.1360.20">
    <property type="entry name" value="Transcriptional coactivator/pterin dehydratase"/>
    <property type="match status" value="1"/>
</dbReference>
<dbReference type="CDD" id="cd00488">
    <property type="entry name" value="PCD_DCoH"/>
    <property type="match status" value="1"/>
</dbReference>
<comment type="similarity">
    <text evidence="2 4">Belongs to the pterin-4-alpha-carbinolamine dehydratase family.</text>
</comment>
<evidence type="ECO:0000256" key="3">
    <source>
        <dbReference type="ARBA" id="ARBA00023239"/>
    </source>
</evidence>
<evidence type="ECO:0000256" key="1">
    <source>
        <dbReference type="ARBA" id="ARBA00001554"/>
    </source>
</evidence>
<keyword evidence="6" id="KW-1185">Reference proteome</keyword>
<dbReference type="InterPro" id="IPR001533">
    <property type="entry name" value="Pterin_deHydtase"/>
</dbReference>
<sequence length="96" mass="10674">MPVLAKAALQQALEQRSDWTIVDGQISKTYSLATFPFAIEFVRQIADAAEDVNHHPDIDIRYNKVTIALSTHDEKGITEKDFALADTIDQLFAAAQ</sequence>
<accession>A0A0P6YCF4</accession>
<dbReference type="PANTHER" id="PTHR12599:SF0">
    <property type="entry name" value="PTERIN-4-ALPHA-CARBINOLAMINE DEHYDRATASE"/>
    <property type="match status" value="1"/>
</dbReference>
<evidence type="ECO:0000256" key="2">
    <source>
        <dbReference type="ARBA" id="ARBA00006472"/>
    </source>
</evidence>
<name>A0A0P6YCF4_9CHLR</name>
<comment type="caution">
    <text evidence="5">The sequence shown here is derived from an EMBL/GenBank/DDBJ whole genome shotgun (WGS) entry which is preliminary data.</text>
</comment>
<evidence type="ECO:0000313" key="5">
    <source>
        <dbReference type="EMBL" id="KPL91012.1"/>
    </source>
</evidence>
<dbReference type="EC" id="4.2.1.96" evidence="4"/>
<dbReference type="GO" id="GO:0008124">
    <property type="term" value="F:4-alpha-hydroxytetrahydrobiopterin dehydratase activity"/>
    <property type="evidence" value="ECO:0007669"/>
    <property type="project" value="UniProtKB-UniRule"/>
</dbReference>
<dbReference type="GO" id="GO:0006729">
    <property type="term" value="P:tetrahydrobiopterin biosynthetic process"/>
    <property type="evidence" value="ECO:0007669"/>
    <property type="project" value="InterPro"/>
</dbReference>
<comment type="catalytic activity">
    <reaction evidence="1 4">
        <text>(4aS,6R)-4a-hydroxy-L-erythro-5,6,7,8-tetrahydrobiopterin = (6R)-L-erythro-6,7-dihydrobiopterin + H2O</text>
        <dbReference type="Rhea" id="RHEA:11920"/>
        <dbReference type="ChEBI" id="CHEBI:15377"/>
        <dbReference type="ChEBI" id="CHEBI:15642"/>
        <dbReference type="ChEBI" id="CHEBI:43120"/>
        <dbReference type="EC" id="4.2.1.96"/>
    </reaction>
</comment>
<dbReference type="RefSeq" id="WP_054533211.1">
    <property type="nucleotide sequence ID" value="NZ_LGKP01000008.1"/>
</dbReference>
<dbReference type="Proteomes" id="UP000050277">
    <property type="component" value="Unassembled WGS sequence"/>
</dbReference>
<dbReference type="OrthoDB" id="9800108at2"/>
<proteinExistence type="inferred from homology"/>
<organism evidence="5 6">
    <name type="scientific">Herpetosiphon geysericola</name>
    <dbReference type="NCBI Taxonomy" id="70996"/>
    <lineage>
        <taxon>Bacteria</taxon>
        <taxon>Bacillati</taxon>
        <taxon>Chloroflexota</taxon>
        <taxon>Chloroflexia</taxon>
        <taxon>Herpetosiphonales</taxon>
        <taxon>Herpetosiphonaceae</taxon>
        <taxon>Herpetosiphon</taxon>
    </lineage>
</organism>
<dbReference type="PANTHER" id="PTHR12599">
    <property type="entry name" value="PTERIN-4-ALPHA-CARBINOLAMINE DEHYDRATASE"/>
    <property type="match status" value="1"/>
</dbReference>